<evidence type="ECO:0000256" key="1">
    <source>
        <dbReference type="ARBA" id="ARBA00022827"/>
    </source>
</evidence>
<reference evidence="5" key="1">
    <citation type="journal article" date="2014" name="Genome Announc.">
        <title>Full-genome sequence of the plant growth-promoting bacterium Pseudomonas protegens CHA0.</title>
        <authorList>
            <person name="Jousset A."/>
            <person name="Schuldes J."/>
            <person name="Keel C."/>
            <person name="Maurhofer M."/>
            <person name="Daniel R."/>
            <person name="Scheu S."/>
            <person name="Thuermer A."/>
        </authorList>
    </citation>
    <scope>NUCLEOTIDE SEQUENCE [LARGE SCALE GENOMIC DNA]</scope>
    <source>
        <strain evidence="5">DSM 19095 / LMG 27888 / CFBP 6595 / CHA0</strain>
    </source>
</reference>
<dbReference type="SUPFAM" id="SSF56176">
    <property type="entry name" value="FAD-binding/transporter-associated domain-like"/>
    <property type="match status" value="1"/>
</dbReference>
<keyword evidence="1" id="KW-0285">Flavoprotein</keyword>
<evidence type="ECO:0000259" key="3">
    <source>
        <dbReference type="PROSITE" id="PS51387"/>
    </source>
</evidence>
<dbReference type="Gene3D" id="3.30.465.10">
    <property type="match status" value="1"/>
</dbReference>
<gene>
    <name evidence="4" type="ORF">PFLCHA0_c38490</name>
</gene>
<dbReference type="PROSITE" id="PS51387">
    <property type="entry name" value="FAD_PCMH"/>
    <property type="match status" value="1"/>
</dbReference>
<keyword evidence="2" id="KW-0560">Oxidoreductase</keyword>
<dbReference type="AlphaFoldDB" id="A0A2C9EPP3"/>
<evidence type="ECO:0000256" key="2">
    <source>
        <dbReference type="ARBA" id="ARBA00023002"/>
    </source>
</evidence>
<sequence length="650" mass="70630">MLHGGLAPAHLIDRMFHAATTQLDITMRKVERIGCLNNGIFIMNFSIQWFDSKGSWHTSAWNSGNFNNGLYKVSPALSSLGVPADAIGVAPYVCAVLGTSSRGTPLVQSADNGRLAAYEVTGTTLDFKVQPLPWRNWAQNIVHTMSIDGEYYFSPTNLVELQAIVSQAVLAGATVRVSGQRHAQPALVAEDNRLAPNPARWLIDLSCYKDLGPEGNQSIVLHPSETKVTVNTGVREDALDAFLTGHDMMLKTVTAGGFFSLGGMTAVDVHGATINAPIFAETVSAFSIMGPDGQVRTLDTQTPAVDGWSPLQFARVSLGALGIVTSVTVELMPRPWATTLKSGKEGNITCNDQQAFIAQFKTLLASHDRVESFVNPYTHNFLILWWDLVSSPTTKIPNLKASVPDACALAQENIFGAPYLIPMEPILEPPLIAAQYLGNKTAANAIIDAGYLTIETLFDQAAAVYSDLWLTRASRVIFMSYFIELPALDDSGLGKAWQGLDAVMERLKRSSDFLLVAPMEFRFVRGGDSVLAGTYTETPNATFVNLDLIGYVPAVAGAEYPQLLLHFFADIERAWVALGGMPHTGKMFGFYDPSRPAGTFSPPFNPAFLKDLATRRGARIKAFDSYRRSCDPQGVFHNRFVAALLGDTPQ</sequence>
<dbReference type="GO" id="GO:0003885">
    <property type="term" value="F:D-arabinono-1,4-lactone oxidase activity"/>
    <property type="evidence" value="ECO:0007669"/>
    <property type="project" value="InterPro"/>
</dbReference>
<name>A0A2C9EPP3_PSEPH</name>
<protein>
    <submittedName>
        <fullName evidence="4">FAD-linked oxidoreductase</fullName>
    </submittedName>
</protein>
<dbReference type="PANTHER" id="PTHR43762">
    <property type="entry name" value="L-GULONOLACTONE OXIDASE"/>
    <property type="match status" value="1"/>
</dbReference>
<dbReference type="Proteomes" id="UP000013940">
    <property type="component" value="Chromosome"/>
</dbReference>
<dbReference type="Gene3D" id="3.30.43.10">
    <property type="entry name" value="Uridine Diphospho-n-acetylenolpyruvylglucosamine Reductase, domain 2"/>
    <property type="match status" value="1"/>
</dbReference>
<dbReference type="GO" id="GO:0071949">
    <property type="term" value="F:FAD binding"/>
    <property type="evidence" value="ECO:0007669"/>
    <property type="project" value="InterPro"/>
</dbReference>
<dbReference type="Pfam" id="PF04030">
    <property type="entry name" value="ALO"/>
    <property type="match status" value="1"/>
</dbReference>
<dbReference type="InterPro" id="IPR007173">
    <property type="entry name" value="ALO_C"/>
</dbReference>
<dbReference type="PANTHER" id="PTHR43762:SF1">
    <property type="entry name" value="D-ARABINONO-1,4-LACTONE OXIDASE"/>
    <property type="match status" value="1"/>
</dbReference>
<keyword evidence="1" id="KW-0274">FAD</keyword>
<feature type="domain" description="FAD-binding PCMH-type" evidence="3">
    <location>
        <begin position="145"/>
        <end position="334"/>
    </location>
</feature>
<dbReference type="GO" id="GO:0016020">
    <property type="term" value="C:membrane"/>
    <property type="evidence" value="ECO:0007669"/>
    <property type="project" value="InterPro"/>
</dbReference>
<dbReference type="KEGG" id="pprc:PFLCHA0_c38490"/>
<dbReference type="eggNOG" id="COG0277">
    <property type="taxonomic scope" value="Bacteria"/>
</dbReference>
<dbReference type="EMBL" id="CP003190">
    <property type="protein sequence ID" value="AGL85615.1"/>
    <property type="molecule type" value="Genomic_DNA"/>
</dbReference>
<dbReference type="InterPro" id="IPR016169">
    <property type="entry name" value="FAD-bd_PCMH_sub2"/>
</dbReference>
<evidence type="ECO:0000313" key="4">
    <source>
        <dbReference type="EMBL" id="AGL85615.1"/>
    </source>
</evidence>
<proteinExistence type="predicted"/>
<dbReference type="InterPro" id="IPR036318">
    <property type="entry name" value="FAD-bd_PCMH-like_sf"/>
</dbReference>
<evidence type="ECO:0000313" key="5">
    <source>
        <dbReference type="Proteomes" id="UP000013940"/>
    </source>
</evidence>
<dbReference type="InterPro" id="IPR016167">
    <property type="entry name" value="FAD-bd_PCMH_sub1"/>
</dbReference>
<organism evidence="4 5">
    <name type="scientific">Pseudomonas protegens (strain DSM 19095 / LMG 27888 / CFBP 6595 / CHA0)</name>
    <dbReference type="NCBI Taxonomy" id="1124983"/>
    <lineage>
        <taxon>Bacteria</taxon>
        <taxon>Pseudomonadati</taxon>
        <taxon>Pseudomonadota</taxon>
        <taxon>Gammaproteobacteria</taxon>
        <taxon>Pseudomonadales</taxon>
        <taxon>Pseudomonadaceae</taxon>
        <taxon>Pseudomonas</taxon>
    </lineage>
</organism>
<accession>A0A2C9EPP3</accession>
<dbReference type="InterPro" id="IPR010031">
    <property type="entry name" value="FAD_lactone_oxidase-like"/>
</dbReference>
<dbReference type="HOGENOM" id="CLU_421426_0_0_6"/>
<dbReference type="InterPro" id="IPR016166">
    <property type="entry name" value="FAD-bd_PCMH"/>
</dbReference>